<protein>
    <recommendedName>
        <fullName evidence="2">histidine kinase</fullName>
        <ecNumber evidence="2">2.7.13.3</ecNumber>
    </recommendedName>
</protein>
<dbReference type="RefSeq" id="WP_068495087.1">
    <property type="nucleotide sequence ID" value="NZ_LWQT01000088.1"/>
</dbReference>
<evidence type="ECO:0000256" key="6">
    <source>
        <dbReference type="SAM" id="Phobius"/>
    </source>
</evidence>
<evidence type="ECO:0000256" key="2">
    <source>
        <dbReference type="ARBA" id="ARBA00012438"/>
    </source>
</evidence>
<dbReference type="SUPFAM" id="SSF55874">
    <property type="entry name" value="ATPase domain of HSP90 chaperone/DNA topoisomerase II/histidine kinase"/>
    <property type="match status" value="1"/>
</dbReference>
<keyword evidence="6" id="KW-0472">Membrane</keyword>
<dbReference type="AlphaFoldDB" id="A0A178MF56"/>
<dbReference type="Pfam" id="PF02518">
    <property type="entry name" value="HATPase_c"/>
    <property type="match status" value="1"/>
</dbReference>
<evidence type="ECO:0000256" key="1">
    <source>
        <dbReference type="ARBA" id="ARBA00000085"/>
    </source>
</evidence>
<accession>A0A178MF56</accession>
<name>A0A178MF56_9PROT</name>
<dbReference type="EMBL" id="LWQT01000088">
    <property type="protein sequence ID" value="OAN46777.1"/>
    <property type="molecule type" value="Genomic_DNA"/>
</dbReference>
<dbReference type="InterPro" id="IPR003661">
    <property type="entry name" value="HisK_dim/P_dom"/>
</dbReference>
<dbReference type="PROSITE" id="PS50109">
    <property type="entry name" value="HIS_KIN"/>
    <property type="match status" value="1"/>
</dbReference>
<dbReference type="SUPFAM" id="SSF47384">
    <property type="entry name" value="Homodimeric domain of signal transducing histidine kinase"/>
    <property type="match status" value="1"/>
</dbReference>
<dbReference type="Gene3D" id="1.10.287.130">
    <property type="match status" value="1"/>
</dbReference>
<evidence type="ECO:0000313" key="9">
    <source>
        <dbReference type="Proteomes" id="UP000078428"/>
    </source>
</evidence>
<dbReference type="PANTHER" id="PTHR43304:SF1">
    <property type="entry name" value="PAC DOMAIN-CONTAINING PROTEIN"/>
    <property type="match status" value="1"/>
</dbReference>
<evidence type="ECO:0000259" key="7">
    <source>
        <dbReference type="PROSITE" id="PS50109"/>
    </source>
</evidence>
<dbReference type="EC" id="2.7.13.3" evidence="2"/>
<evidence type="ECO:0000256" key="4">
    <source>
        <dbReference type="ARBA" id="ARBA00022679"/>
    </source>
</evidence>
<keyword evidence="9" id="KW-1185">Reference proteome</keyword>
<feature type="transmembrane region" description="Helical" evidence="6">
    <location>
        <begin position="59"/>
        <end position="80"/>
    </location>
</feature>
<feature type="transmembrane region" description="Helical" evidence="6">
    <location>
        <begin position="19"/>
        <end position="39"/>
    </location>
</feature>
<dbReference type="Proteomes" id="UP000078428">
    <property type="component" value="Unassembled WGS sequence"/>
</dbReference>
<dbReference type="SMART" id="SM00388">
    <property type="entry name" value="HisKA"/>
    <property type="match status" value="1"/>
</dbReference>
<reference evidence="8 9" key="1">
    <citation type="submission" date="2016-04" db="EMBL/GenBank/DDBJ databases">
        <title>Draft genome sequence of freshwater magnetotactic bacteria Magnetospirillum marisnigri SP-1 and Magnetospirillum moscoviense BB-1.</title>
        <authorList>
            <person name="Koziaeva V."/>
            <person name="Dziuba M.V."/>
            <person name="Ivanov T.M."/>
            <person name="Kuznetsov B."/>
            <person name="Grouzdev D.S."/>
        </authorList>
    </citation>
    <scope>NUCLEOTIDE SEQUENCE [LARGE SCALE GENOMIC DNA]</scope>
    <source>
        <strain evidence="8 9">SP-1</strain>
    </source>
</reference>
<dbReference type="CDD" id="cd00082">
    <property type="entry name" value="HisKA"/>
    <property type="match status" value="1"/>
</dbReference>
<comment type="catalytic activity">
    <reaction evidence="1">
        <text>ATP + protein L-histidine = ADP + protein N-phospho-L-histidine.</text>
        <dbReference type="EC" id="2.7.13.3"/>
    </reaction>
</comment>
<dbReference type="SMART" id="SM00387">
    <property type="entry name" value="HATPase_c"/>
    <property type="match status" value="1"/>
</dbReference>
<dbReference type="InterPro" id="IPR036890">
    <property type="entry name" value="HATPase_C_sf"/>
</dbReference>
<evidence type="ECO:0000256" key="3">
    <source>
        <dbReference type="ARBA" id="ARBA00022553"/>
    </source>
</evidence>
<evidence type="ECO:0000313" key="8">
    <source>
        <dbReference type="EMBL" id="OAN46777.1"/>
    </source>
</evidence>
<keyword evidence="6" id="KW-1133">Transmembrane helix</keyword>
<keyword evidence="6" id="KW-0812">Transmembrane</keyword>
<gene>
    <name evidence="8" type="ORF">A6A04_06060</name>
</gene>
<keyword evidence="3" id="KW-0597">Phosphoprotein</keyword>
<dbReference type="InterPro" id="IPR003594">
    <property type="entry name" value="HATPase_dom"/>
</dbReference>
<organism evidence="8 9">
    <name type="scientific">Paramagnetospirillum marisnigri</name>
    <dbReference type="NCBI Taxonomy" id="1285242"/>
    <lineage>
        <taxon>Bacteria</taxon>
        <taxon>Pseudomonadati</taxon>
        <taxon>Pseudomonadota</taxon>
        <taxon>Alphaproteobacteria</taxon>
        <taxon>Rhodospirillales</taxon>
        <taxon>Magnetospirillaceae</taxon>
        <taxon>Paramagnetospirillum</taxon>
    </lineage>
</organism>
<dbReference type="InterPro" id="IPR004358">
    <property type="entry name" value="Sig_transdc_His_kin-like_C"/>
</dbReference>
<dbReference type="InterPro" id="IPR052162">
    <property type="entry name" value="Sensor_kinase/Photoreceptor"/>
</dbReference>
<keyword evidence="4" id="KW-0808">Transferase</keyword>
<proteinExistence type="predicted"/>
<dbReference type="InterPro" id="IPR005467">
    <property type="entry name" value="His_kinase_dom"/>
</dbReference>
<dbReference type="PANTHER" id="PTHR43304">
    <property type="entry name" value="PHYTOCHROME-LIKE PROTEIN CPH1"/>
    <property type="match status" value="1"/>
</dbReference>
<evidence type="ECO:0000256" key="5">
    <source>
        <dbReference type="ARBA" id="ARBA00022777"/>
    </source>
</evidence>
<feature type="domain" description="Histidine kinase" evidence="7">
    <location>
        <begin position="120"/>
        <end position="336"/>
    </location>
</feature>
<dbReference type="InterPro" id="IPR036097">
    <property type="entry name" value="HisK_dim/P_sf"/>
</dbReference>
<dbReference type="PRINTS" id="PR00344">
    <property type="entry name" value="BCTRLSENSOR"/>
</dbReference>
<dbReference type="Gene3D" id="3.30.565.10">
    <property type="entry name" value="Histidine kinase-like ATPase, C-terminal domain"/>
    <property type="match status" value="1"/>
</dbReference>
<sequence>MTEDTSFLQRFDDGASARLALPIGGLLVVVAWVGVWWDMNAAWSFIVGALSHFPGLGEWGQVAVAVLVVGGMAAMGLSWIAMQRRLTRLAAELRARDTELDETRSRLRRHVADLERVAEVASHDLQEPLRRLVAYAQLLESHQRGEGDDEARLYLTHVMDSARRMTALISGLRAFVAVDSHQPSGEITSAKDAMMTARKRLSGVLTAADAALVVDPLPEVSADRAALVEVFLQLIDNAVRFRAPERRPIVRVSAHREGRMVRFEIRDNGIGIDPARVARMFEIFYRPHDARNSSVAGIGMGLAVVRRLVERLGGDVWVSSELGKGSCFGFSLPAVIEDENTDQEAMAA</sequence>
<comment type="caution">
    <text evidence="8">The sequence shown here is derived from an EMBL/GenBank/DDBJ whole genome shotgun (WGS) entry which is preliminary data.</text>
</comment>
<dbReference type="STRING" id="1285242.A6A04_06060"/>
<keyword evidence="5" id="KW-0418">Kinase</keyword>
<dbReference type="GO" id="GO:0000155">
    <property type="term" value="F:phosphorelay sensor kinase activity"/>
    <property type="evidence" value="ECO:0007669"/>
    <property type="project" value="InterPro"/>
</dbReference>
<dbReference type="Pfam" id="PF00512">
    <property type="entry name" value="HisKA"/>
    <property type="match status" value="1"/>
</dbReference>
<dbReference type="FunFam" id="3.30.565.10:FF:000006">
    <property type="entry name" value="Sensor histidine kinase WalK"/>
    <property type="match status" value="1"/>
</dbReference>